<dbReference type="InterPro" id="IPR050289">
    <property type="entry name" value="TorD/DmsD_chaperones"/>
</dbReference>
<dbReference type="PANTHER" id="PTHR34227">
    <property type="entry name" value="CHAPERONE PROTEIN YCDY"/>
    <property type="match status" value="1"/>
</dbReference>
<dbReference type="RefSeq" id="WP_014439930.1">
    <property type="nucleotide sequence ID" value="NC_017082.1"/>
</dbReference>
<dbReference type="Gene3D" id="1.10.3480.10">
    <property type="entry name" value="TorD-like"/>
    <property type="match status" value="1"/>
</dbReference>
<dbReference type="SUPFAM" id="SSF89155">
    <property type="entry name" value="TorD-like"/>
    <property type="match status" value="1"/>
</dbReference>
<sequence>MRTVDDFDFARSQEYALLATLLTRSPDGDLLGRISALRGDASPMGVAHNALAEAARRTNEQAAAREFFALFAGLGKGALLPYASHYLSETLYGRPLARLRETLGDLGLEKAPERAEPEDHAGFLCEIMAGFAGGTIPAPAPLERLFFEEHVSRWMRRFFADLEQANSADFYAAVGALGRTFIEIEVKAFALPI</sequence>
<evidence type="ECO:0000256" key="1">
    <source>
        <dbReference type="ARBA" id="ARBA00023186"/>
    </source>
</evidence>
<protein>
    <submittedName>
        <fullName evidence="2">Cytoplasmic chaperone</fullName>
    </submittedName>
</protein>
<name>A0AAI8QAQ3_9BRAD</name>
<proteinExistence type="predicted"/>
<evidence type="ECO:0000313" key="3">
    <source>
        <dbReference type="Proteomes" id="UP000007886"/>
    </source>
</evidence>
<gene>
    <name evidence="2" type="primary">torD</name>
    <name evidence="2" type="ORF">S23_13140</name>
</gene>
<dbReference type="EMBL" id="AP012279">
    <property type="protein sequence ID" value="BAL74531.1"/>
    <property type="molecule type" value="Genomic_DNA"/>
</dbReference>
<dbReference type="PANTHER" id="PTHR34227:SF1">
    <property type="entry name" value="DIMETHYL SULFOXIDE REDUCTASE CHAPERONE-RELATED"/>
    <property type="match status" value="1"/>
</dbReference>
<organism evidence="2 3">
    <name type="scientific">Bradyrhizobium cosmicum</name>
    <dbReference type="NCBI Taxonomy" id="1404864"/>
    <lineage>
        <taxon>Bacteria</taxon>
        <taxon>Pseudomonadati</taxon>
        <taxon>Pseudomonadota</taxon>
        <taxon>Alphaproteobacteria</taxon>
        <taxon>Hyphomicrobiales</taxon>
        <taxon>Nitrobacteraceae</taxon>
        <taxon>Bradyrhizobium</taxon>
    </lineage>
</organism>
<accession>A0AAI8QAQ3</accession>
<dbReference type="AlphaFoldDB" id="A0AAI8QAQ3"/>
<dbReference type="Pfam" id="PF02613">
    <property type="entry name" value="Nitrate_red_del"/>
    <property type="match status" value="1"/>
</dbReference>
<reference evidence="2 3" key="1">
    <citation type="journal article" date="2012" name="Microbes Environ.">
        <title>Complete genome sequence of Bradyrhizobium sp. S23321: insights into symbiosis evolution in soil oligotrophs.</title>
        <authorList>
            <person name="Okubo T."/>
            <person name="Tsukui T."/>
            <person name="Maita H."/>
            <person name="Okamoto S."/>
            <person name="Oshima K."/>
            <person name="Fujisawa T."/>
            <person name="Saito A."/>
            <person name="Futamata H."/>
            <person name="Hattori R."/>
            <person name="Shimomura Y."/>
            <person name="Haruta S."/>
            <person name="Morimoto S."/>
            <person name="Wang Y."/>
            <person name="Sakai Y."/>
            <person name="Hattori M."/>
            <person name="Aizawa S."/>
            <person name="Nagashima K.V.P."/>
            <person name="Masuda S."/>
            <person name="Hattori T."/>
            <person name="Yamashita A."/>
            <person name="Bao Z."/>
            <person name="Hayatsu M."/>
            <person name="Kajiya-Kanegae H."/>
            <person name="Yoshinaga I."/>
            <person name="Sakamoto K."/>
            <person name="Toyota K."/>
            <person name="Nakao M."/>
            <person name="Kohara M."/>
            <person name="Anda M."/>
            <person name="Niwa R."/>
            <person name="Jung-Hwan P."/>
            <person name="Sameshima-Saito R."/>
            <person name="Tokuda S."/>
            <person name="Yamamoto S."/>
            <person name="Yamamoto S."/>
            <person name="Yokoyama T."/>
            <person name="Akutsu T."/>
            <person name="Nakamura Y."/>
            <person name="Nakahira-Yanaka Y."/>
            <person name="Takada Hoshino Y."/>
            <person name="Hirakawa H."/>
            <person name="Mitsui H."/>
            <person name="Terasawa K."/>
            <person name="Itakura M."/>
            <person name="Sato S."/>
            <person name="Ikeda-Ohtsubo W."/>
            <person name="Sakakura N."/>
            <person name="Kaminuma E."/>
            <person name="Minamisawa K."/>
        </authorList>
    </citation>
    <scope>NUCLEOTIDE SEQUENCE [LARGE SCALE GENOMIC DNA]</scope>
    <source>
        <strain evidence="2 3">S23321</strain>
    </source>
</reference>
<dbReference type="KEGG" id="brs:S23_13140"/>
<dbReference type="InterPro" id="IPR020945">
    <property type="entry name" value="DMSO/NO3_reduct_chaperone"/>
</dbReference>
<dbReference type="InterPro" id="IPR036411">
    <property type="entry name" value="TorD-like_sf"/>
</dbReference>
<evidence type="ECO:0000313" key="2">
    <source>
        <dbReference type="EMBL" id="BAL74531.1"/>
    </source>
</evidence>
<keyword evidence="1" id="KW-0143">Chaperone</keyword>
<keyword evidence="3" id="KW-1185">Reference proteome</keyword>
<dbReference type="Proteomes" id="UP000007886">
    <property type="component" value="Chromosome"/>
</dbReference>